<proteinExistence type="predicted"/>
<gene>
    <name evidence="1" type="ORF">M441DRAFT_54434</name>
</gene>
<dbReference type="EMBL" id="KZ679257">
    <property type="protein sequence ID" value="PTB45374.1"/>
    <property type="molecule type" value="Genomic_DNA"/>
</dbReference>
<sequence length="61" mass="6859">MPRNKHASSPLFLHLLPTPPCTLIAKHVLNSHLDISLTHGKSHYASTCSKQRINSRYRPSV</sequence>
<evidence type="ECO:0000313" key="2">
    <source>
        <dbReference type="Proteomes" id="UP000240493"/>
    </source>
</evidence>
<dbReference type="Proteomes" id="UP000240493">
    <property type="component" value="Unassembled WGS sequence"/>
</dbReference>
<dbReference type="AlphaFoldDB" id="A0A2T3ZKP0"/>
<protein>
    <submittedName>
        <fullName evidence="1">Uncharacterized protein</fullName>
    </submittedName>
</protein>
<evidence type="ECO:0000313" key="1">
    <source>
        <dbReference type="EMBL" id="PTB45374.1"/>
    </source>
</evidence>
<reference evidence="1 2" key="1">
    <citation type="submission" date="2016-07" db="EMBL/GenBank/DDBJ databases">
        <title>Multiple horizontal gene transfer events from other fungi enriched the ability of initially mycotrophic Trichoderma (Ascomycota) to feed on dead plant biomass.</title>
        <authorList>
            <consortium name="DOE Joint Genome Institute"/>
            <person name="Aerts A."/>
            <person name="Atanasova L."/>
            <person name="Chenthamara K."/>
            <person name="Zhang J."/>
            <person name="Grujic M."/>
            <person name="Henrissat B."/>
            <person name="Kuo A."/>
            <person name="Salamov A."/>
            <person name="Lipzen A."/>
            <person name="Labutti K."/>
            <person name="Barry K."/>
            <person name="Miao Y."/>
            <person name="Rahimi M.J."/>
            <person name="Shen Q."/>
            <person name="Grigoriev I.V."/>
            <person name="Kubicek C.P."/>
            <person name="Druzhinina I.S."/>
        </authorList>
    </citation>
    <scope>NUCLEOTIDE SEQUENCE [LARGE SCALE GENOMIC DNA]</scope>
    <source>
        <strain evidence="1 2">CBS 433.97</strain>
    </source>
</reference>
<accession>A0A2T3ZKP0</accession>
<name>A0A2T3ZKP0_TRIA4</name>
<keyword evidence="2" id="KW-1185">Reference proteome</keyword>
<organism evidence="1 2">
    <name type="scientific">Trichoderma asperellum (strain ATCC 204424 / CBS 433.97 / NBRC 101777)</name>
    <dbReference type="NCBI Taxonomy" id="1042311"/>
    <lineage>
        <taxon>Eukaryota</taxon>
        <taxon>Fungi</taxon>
        <taxon>Dikarya</taxon>
        <taxon>Ascomycota</taxon>
        <taxon>Pezizomycotina</taxon>
        <taxon>Sordariomycetes</taxon>
        <taxon>Hypocreomycetidae</taxon>
        <taxon>Hypocreales</taxon>
        <taxon>Hypocreaceae</taxon>
        <taxon>Trichoderma</taxon>
    </lineage>
</organism>